<dbReference type="PROSITE" id="PS00018">
    <property type="entry name" value="EF_HAND_1"/>
    <property type="match status" value="1"/>
</dbReference>
<feature type="region of interest" description="Disordered" evidence="1">
    <location>
        <begin position="156"/>
        <end position="226"/>
    </location>
</feature>
<organism evidence="3 4">
    <name type="scientific">Blastopirellula marina</name>
    <dbReference type="NCBI Taxonomy" id="124"/>
    <lineage>
        <taxon>Bacteria</taxon>
        <taxon>Pseudomonadati</taxon>
        <taxon>Planctomycetota</taxon>
        <taxon>Planctomycetia</taxon>
        <taxon>Pirellulales</taxon>
        <taxon>Pirellulaceae</taxon>
        <taxon>Blastopirellula</taxon>
    </lineage>
</organism>
<evidence type="ECO:0000313" key="4">
    <source>
        <dbReference type="Proteomes" id="UP000238322"/>
    </source>
</evidence>
<keyword evidence="2" id="KW-1133">Transmembrane helix</keyword>
<reference evidence="3 4" key="1">
    <citation type="submission" date="2018-02" db="EMBL/GenBank/DDBJ databases">
        <title>Comparative genomes isolates from brazilian mangrove.</title>
        <authorList>
            <person name="Araujo J.E."/>
            <person name="Taketani R.G."/>
            <person name="Silva M.C.P."/>
            <person name="Loureco M.V."/>
            <person name="Andreote F.D."/>
        </authorList>
    </citation>
    <scope>NUCLEOTIDE SEQUENCE [LARGE SCALE GENOMIC DNA]</scope>
    <source>
        <strain evidence="3 4">Hex-1 MGV</strain>
    </source>
</reference>
<dbReference type="InterPro" id="IPR018247">
    <property type="entry name" value="EF_Hand_1_Ca_BS"/>
</dbReference>
<evidence type="ECO:0000256" key="2">
    <source>
        <dbReference type="SAM" id="Phobius"/>
    </source>
</evidence>
<proteinExistence type="predicted"/>
<keyword evidence="2" id="KW-0812">Transmembrane</keyword>
<comment type="caution">
    <text evidence="3">The sequence shown here is derived from an EMBL/GenBank/DDBJ whole genome shotgun (WGS) entry which is preliminary data.</text>
</comment>
<gene>
    <name evidence="3" type="ORF">C5Y83_02390</name>
</gene>
<dbReference type="InterPro" id="IPR041916">
    <property type="entry name" value="Anti_sigma_zinc_sf"/>
</dbReference>
<evidence type="ECO:0000256" key="1">
    <source>
        <dbReference type="SAM" id="MobiDB-lite"/>
    </source>
</evidence>
<protein>
    <recommendedName>
        <fullName evidence="5">Zinc-finger domain-containing protein</fullName>
    </recommendedName>
</protein>
<dbReference type="AlphaFoldDB" id="A0A2S8G584"/>
<dbReference type="InterPro" id="IPR011992">
    <property type="entry name" value="EF-hand-dom_pair"/>
</dbReference>
<dbReference type="OrthoDB" id="290572at2"/>
<feature type="compositionally biased region" description="Polar residues" evidence="1">
    <location>
        <begin position="170"/>
        <end position="183"/>
    </location>
</feature>
<dbReference type="RefSeq" id="WP_105328052.1">
    <property type="nucleotide sequence ID" value="NZ_PUHY01000004.1"/>
</dbReference>
<dbReference type="Gene3D" id="1.10.238.10">
    <property type="entry name" value="EF-hand"/>
    <property type="match status" value="1"/>
</dbReference>
<dbReference type="Gene3D" id="1.10.10.1320">
    <property type="entry name" value="Anti-sigma factor, zinc-finger domain"/>
    <property type="match status" value="1"/>
</dbReference>
<dbReference type="EMBL" id="PUHY01000004">
    <property type="protein sequence ID" value="PQO39615.1"/>
    <property type="molecule type" value="Genomic_DNA"/>
</dbReference>
<feature type="transmembrane region" description="Helical" evidence="2">
    <location>
        <begin position="119"/>
        <end position="141"/>
    </location>
</feature>
<accession>A0A2S8G584</accession>
<feature type="compositionally biased region" description="Polar residues" evidence="1">
    <location>
        <begin position="202"/>
        <end position="212"/>
    </location>
</feature>
<dbReference type="Proteomes" id="UP000238322">
    <property type="component" value="Unassembled WGS sequence"/>
</dbReference>
<name>A0A2S8G584_9BACT</name>
<sequence>MSLQLNDELLSAFLDGEVSAEERRQIEVMLAASPEWQKRYRQMVEAVNLVRTLPEETLPRDFSQGILAQIAQRQQVEQSGQNVSPDGTSPAPVHVAPQVVVATPAERSQSKRIRRKPSAVSPAWLALAACVVVAIGLGIAIQAGMFDGDQTPVAVDNQDANPVQDPTAALATNTDPLPINNQPAVDVKPESSEKSPFPDVNQFANDNNSPLTDQPAMDNADKEKPSGFRIRVRTRPGNTKPTPETMVRPPTIARSVYNLEKQDDLGLDRSEMVAIDDANTLTELVNWIDADQDSNLSDSEMQQAWFRFSKPDMQAPAISDASLKLIDRDMNEKISAAEFNLVIASVRWSSSEAIRRIWFRLDANGDGVWSPSDFASNARFAPIQTEVVQWHSLLDRSRNGSVSRIEYVLSAGQMQLTLKNWEQKLLNPRVYDETQKLVAEFDRDGNSQLAGRELRRLRESREDLKSLLENIDQDGISAYELYLLIELKQL</sequence>
<evidence type="ECO:0008006" key="5">
    <source>
        <dbReference type="Google" id="ProtNLM"/>
    </source>
</evidence>
<keyword evidence="2" id="KW-0472">Membrane</keyword>
<dbReference type="SUPFAM" id="SSF47473">
    <property type="entry name" value="EF-hand"/>
    <property type="match status" value="1"/>
</dbReference>
<evidence type="ECO:0000313" key="3">
    <source>
        <dbReference type="EMBL" id="PQO39615.1"/>
    </source>
</evidence>